<dbReference type="SMART" id="SM00545">
    <property type="entry name" value="JmjN"/>
    <property type="match status" value="1"/>
</dbReference>
<dbReference type="InterPro" id="IPR019786">
    <property type="entry name" value="Zinc_finger_PHD-type_CS"/>
</dbReference>
<dbReference type="GO" id="GO:0000785">
    <property type="term" value="C:chromatin"/>
    <property type="evidence" value="ECO:0007669"/>
    <property type="project" value="TreeGrafter"/>
</dbReference>
<keyword evidence="4 7" id="KW-0863">Zinc-finger</keyword>
<feature type="domain" description="PHD-type" evidence="9">
    <location>
        <begin position="792"/>
        <end position="842"/>
    </location>
</feature>
<dbReference type="InterPro" id="IPR003349">
    <property type="entry name" value="JmjN"/>
</dbReference>
<dbReference type="SMART" id="SM00558">
    <property type="entry name" value="JmjC"/>
    <property type="match status" value="1"/>
</dbReference>
<dbReference type="InterPro" id="IPR001965">
    <property type="entry name" value="Znf_PHD"/>
</dbReference>
<dbReference type="InterPro" id="IPR003347">
    <property type="entry name" value="JmjC_dom"/>
</dbReference>
<dbReference type="PANTHER" id="PTHR10694">
    <property type="entry name" value="LYSINE-SPECIFIC DEMETHYLASE"/>
    <property type="match status" value="1"/>
</dbReference>
<dbReference type="Gene3D" id="2.60.120.650">
    <property type="entry name" value="Cupin"/>
    <property type="match status" value="1"/>
</dbReference>
<dbReference type="Pfam" id="PF02375">
    <property type="entry name" value="JmjN"/>
    <property type="match status" value="1"/>
</dbReference>
<dbReference type="Gene3D" id="1.10.150.60">
    <property type="entry name" value="ARID DNA-binding domain"/>
    <property type="match status" value="1"/>
</dbReference>
<protein>
    <recommendedName>
        <fullName evidence="15">[Histone H3]-trimethyl-L-lysine(4) demethylase</fullName>
    </recommendedName>
</protein>
<evidence type="ECO:0000259" key="12">
    <source>
        <dbReference type="PROSITE" id="PS51184"/>
    </source>
</evidence>
<dbReference type="CDD" id="cd15489">
    <property type="entry name" value="PHD_SF"/>
    <property type="match status" value="1"/>
</dbReference>
<feature type="compositionally biased region" description="Pro residues" evidence="8">
    <location>
        <begin position="331"/>
        <end position="350"/>
    </location>
</feature>
<dbReference type="SMART" id="SM01014">
    <property type="entry name" value="ARID"/>
    <property type="match status" value="1"/>
</dbReference>
<dbReference type="InterPro" id="IPR001606">
    <property type="entry name" value="ARID_dom"/>
</dbReference>
<feature type="compositionally biased region" description="Gly residues" evidence="8">
    <location>
        <begin position="758"/>
        <end position="774"/>
    </location>
</feature>
<evidence type="ECO:0000313" key="13">
    <source>
        <dbReference type="EMBL" id="KXZ47406.1"/>
    </source>
</evidence>
<keyword evidence="5" id="KW-0862">Zinc</keyword>
<evidence type="ECO:0000256" key="1">
    <source>
        <dbReference type="ARBA" id="ARBA00004123"/>
    </source>
</evidence>
<reference evidence="14" key="1">
    <citation type="journal article" date="2016" name="Nat. Commun.">
        <title>The Gonium pectorale genome demonstrates co-option of cell cycle regulation during the evolution of multicellularity.</title>
        <authorList>
            <person name="Hanschen E.R."/>
            <person name="Marriage T.N."/>
            <person name="Ferris P.J."/>
            <person name="Hamaji T."/>
            <person name="Toyoda A."/>
            <person name="Fujiyama A."/>
            <person name="Neme R."/>
            <person name="Noguchi H."/>
            <person name="Minakuchi Y."/>
            <person name="Suzuki M."/>
            <person name="Kawai-Toyooka H."/>
            <person name="Smith D.R."/>
            <person name="Sparks H."/>
            <person name="Anderson J."/>
            <person name="Bakaric R."/>
            <person name="Luria V."/>
            <person name="Karger A."/>
            <person name="Kirschner M.W."/>
            <person name="Durand P.M."/>
            <person name="Michod R.E."/>
            <person name="Nozaki H."/>
            <person name="Olson B.J."/>
        </authorList>
    </citation>
    <scope>NUCLEOTIDE SEQUENCE [LARGE SCALE GENOMIC DNA]</scope>
    <source>
        <strain evidence="14">NIES-2863</strain>
    </source>
</reference>
<evidence type="ECO:0000256" key="7">
    <source>
        <dbReference type="PROSITE-ProRule" id="PRU00146"/>
    </source>
</evidence>
<feature type="domain" description="JmjC" evidence="12">
    <location>
        <begin position="935"/>
        <end position="1104"/>
    </location>
</feature>
<dbReference type="PROSITE" id="PS01359">
    <property type="entry name" value="ZF_PHD_1"/>
    <property type="match status" value="3"/>
</dbReference>
<dbReference type="GO" id="GO:0051864">
    <property type="term" value="F:histone H3K36 demethylase activity"/>
    <property type="evidence" value="ECO:0007669"/>
    <property type="project" value="TreeGrafter"/>
</dbReference>
<evidence type="ECO:0000256" key="6">
    <source>
        <dbReference type="ARBA" id="ARBA00023242"/>
    </source>
</evidence>
<feature type="compositionally biased region" description="Pro residues" evidence="8">
    <location>
        <begin position="288"/>
        <end position="300"/>
    </location>
</feature>
<feature type="region of interest" description="Disordered" evidence="8">
    <location>
        <begin position="1164"/>
        <end position="1211"/>
    </location>
</feature>
<evidence type="ECO:0000256" key="8">
    <source>
        <dbReference type="SAM" id="MobiDB-lite"/>
    </source>
</evidence>
<evidence type="ECO:0000256" key="5">
    <source>
        <dbReference type="ARBA" id="ARBA00022833"/>
    </source>
</evidence>
<dbReference type="OrthoDB" id="19286at2759"/>
<dbReference type="SUPFAM" id="SSF51197">
    <property type="entry name" value="Clavaminate synthase-like"/>
    <property type="match status" value="1"/>
</dbReference>
<feature type="compositionally biased region" description="Acidic residues" evidence="8">
    <location>
        <begin position="208"/>
        <end position="218"/>
    </location>
</feature>
<dbReference type="SMART" id="SM00249">
    <property type="entry name" value="PHD"/>
    <property type="match status" value="3"/>
</dbReference>
<dbReference type="Proteomes" id="UP000075714">
    <property type="component" value="Unassembled WGS sequence"/>
</dbReference>
<feature type="region of interest" description="Disordered" evidence="8">
    <location>
        <begin position="1612"/>
        <end position="1649"/>
    </location>
</feature>
<dbReference type="InterPro" id="IPR013637">
    <property type="entry name" value="Lys_sp_deMease-like_dom"/>
</dbReference>
<dbReference type="InterPro" id="IPR036431">
    <property type="entry name" value="ARID_dom_sf"/>
</dbReference>
<comment type="caution">
    <text evidence="13">The sequence shown here is derived from an EMBL/GenBank/DDBJ whole genome shotgun (WGS) entry which is preliminary data.</text>
</comment>
<feature type="compositionally biased region" description="Basic residues" evidence="8">
    <location>
        <begin position="1174"/>
        <end position="1190"/>
    </location>
</feature>
<gene>
    <name evidence="13" type="ORF">GPECTOR_35g844</name>
</gene>
<feature type="region of interest" description="Disordered" evidence="8">
    <location>
        <begin position="2575"/>
        <end position="2607"/>
    </location>
</feature>
<feature type="domain" description="PHD-type" evidence="9">
    <location>
        <begin position="2659"/>
        <end position="2710"/>
    </location>
</feature>
<feature type="region of interest" description="Disordered" evidence="8">
    <location>
        <begin position="648"/>
        <end position="785"/>
    </location>
</feature>
<feature type="compositionally biased region" description="Low complexity" evidence="8">
    <location>
        <begin position="449"/>
        <end position="494"/>
    </location>
</feature>
<evidence type="ECO:0000313" key="14">
    <source>
        <dbReference type="Proteomes" id="UP000075714"/>
    </source>
</evidence>
<dbReference type="InterPro" id="IPR011011">
    <property type="entry name" value="Znf_FYVE_PHD"/>
</dbReference>
<feature type="compositionally biased region" description="Low complexity" evidence="8">
    <location>
        <begin position="2579"/>
        <end position="2607"/>
    </location>
</feature>
<dbReference type="SMART" id="SM00501">
    <property type="entry name" value="BRIGHT"/>
    <property type="match status" value="1"/>
</dbReference>
<comment type="subcellular location">
    <subcellularLocation>
        <location evidence="1">Nucleus</location>
    </subcellularLocation>
</comment>
<dbReference type="PANTHER" id="PTHR10694:SF7">
    <property type="entry name" value="[HISTONE H3]-TRIMETHYL-L-LYSINE(9) DEMETHYLASE"/>
    <property type="match status" value="1"/>
</dbReference>
<dbReference type="CDD" id="cd15543">
    <property type="entry name" value="PHD_RSF1"/>
    <property type="match status" value="1"/>
</dbReference>
<feature type="compositionally biased region" description="Low complexity" evidence="8">
    <location>
        <begin position="1906"/>
        <end position="1928"/>
    </location>
</feature>
<evidence type="ECO:0000256" key="4">
    <source>
        <dbReference type="ARBA" id="ARBA00022771"/>
    </source>
</evidence>
<dbReference type="Pfam" id="PF02928">
    <property type="entry name" value="zf-C5HC2"/>
    <property type="match status" value="1"/>
</dbReference>
<feature type="region of interest" description="Disordered" evidence="8">
    <location>
        <begin position="1948"/>
        <end position="1973"/>
    </location>
</feature>
<feature type="compositionally biased region" description="Low complexity" evidence="8">
    <location>
        <begin position="1624"/>
        <end position="1649"/>
    </location>
</feature>
<dbReference type="Pfam" id="PF08429">
    <property type="entry name" value="PLU-1"/>
    <property type="match status" value="1"/>
</dbReference>
<feature type="domain" description="ARID" evidence="10">
    <location>
        <begin position="82"/>
        <end position="177"/>
    </location>
</feature>
<dbReference type="GO" id="GO:0005634">
    <property type="term" value="C:nucleus"/>
    <property type="evidence" value="ECO:0007669"/>
    <property type="project" value="UniProtKB-SubCell"/>
</dbReference>
<dbReference type="Pfam" id="PF01388">
    <property type="entry name" value="ARID"/>
    <property type="match status" value="1"/>
</dbReference>
<dbReference type="GO" id="GO:0010468">
    <property type="term" value="P:regulation of gene expression"/>
    <property type="evidence" value="ECO:0007669"/>
    <property type="project" value="TreeGrafter"/>
</dbReference>
<feature type="compositionally biased region" description="Basic and acidic residues" evidence="8">
    <location>
        <begin position="3157"/>
        <end position="3170"/>
    </location>
</feature>
<dbReference type="SUPFAM" id="SSF46774">
    <property type="entry name" value="ARID-like"/>
    <property type="match status" value="1"/>
</dbReference>
<keyword evidence="2" id="KW-0479">Metal-binding</keyword>
<feature type="compositionally biased region" description="Low complexity" evidence="8">
    <location>
        <begin position="525"/>
        <end position="545"/>
    </location>
</feature>
<dbReference type="PROSITE" id="PS51183">
    <property type="entry name" value="JMJN"/>
    <property type="match status" value="1"/>
</dbReference>
<dbReference type="PROSITE" id="PS51011">
    <property type="entry name" value="ARID"/>
    <property type="match status" value="1"/>
</dbReference>
<dbReference type="STRING" id="33097.A0A150GC26"/>
<dbReference type="PROSITE" id="PS51184">
    <property type="entry name" value="JMJC"/>
    <property type="match status" value="1"/>
</dbReference>
<keyword evidence="3" id="KW-0677">Repeat</keyword>
<keyword evidence="6" id="KW-0539">Nucleus</keyword>
<feature type="region of interest" description="Disordered" evidence="8">
    <location>
        <begin position="3129"/>
        <end position="3174"/>
    </location>
</feature>
<dbReference type="GO" id="GO:0003677">
    <property type="term" value="F:DNA binding"/>
    <property type="evidence" value="ECO:0007669"/>
    <property type="project" value="InterPro"/>
</dbReference>
<feature type="compositionally biased region" description="Pro residues" evidence="8">
    <location>
        <begin position="3083"/>
        <end position="3094"/>
    </location>
</feature>
<feature type="region of interest" description="Disordered" evidence="8">
    <location>
        <begin position="2204"/>
        <end position="2256"/>
    </location>
</feature>
<dbReference type="Pfam" id="PF00628">
    <property type="entry name" value="PHD"/>
    <property type="match status" value="3"/>
</dbReference>
<evidence type="ECO:0000256" key="3">
    <source>
        <dbReference type="ARBA" id="ARBA00022737"/>
    </source>
</evidence>
<feature type="compositionally biased region" description="Polar residues" evidence="8">
    <location>
        <begin position="590"/>
        <end position="611"/>
    </location>
</feature>
<dbReference type="InterPro" id="IPR004198">
    <property type="entry name" value="Znf_C5HC2"/>
</dbReference>
<dbReference type="GO" id="GO:0008270">
    <property type="term" value="F:zinc ion binding"/>
    <property type="evidence" value="ECO:0007669"/>
    <property type="project" value="UniProtKB-KW"/>
</dbReference>
<feature type="compositionally biased region" description="Low complexity" evidence="8">
    <location>
        <begin position="2823"/>
        <end position="2836"/>
    </location>
</feature>
<feature type="region of interest" description="Disordered" evidence="8">
    <location>
        <begin position="3082"/>
        <end position="3113"/>
    </location>
</feature>
<dbReference type="GO" id="GO:0032454">
    <property type="term" value="F:histone H3K9 demethylase activity"/>
    <property type="evidence" value="ECO:0007669"/>
    <property type="project" value="TreeGrafter"/>
</dbReference>
<feature type="compositionally biased region" description="Low complexity" evidence="8">
    <location>
        <begin position="2798"/>
        <end position="2813"/>
    </location>
</feature>
<dbReference type="SUPFAM" id="SSF57903">
    <property type="entry name" value="FYVE/PHD zinc finger"/>
    <property type="match status" value="3"/>
</dbReference>
<feature type="domain" description="JmjN" evidence="11">
    <location>
        <begin position="15"/>
        <end position="56"/>
    </location>
</feature>
<dbReference type="Gene3D" id="3.30.40.10">
    <property type="entry name" value="Zinc/RING finger domain, C3HC4 (zinc finger)"/>
    <property type="match status" value="2"/>
</dbReference>
<evidence type="ECO:0000259" key="11">
    <source>
        <dbReference type="PROSITE" id="PS51183"/>
    </source>
</evidence>
<evidence type="ECO:0000259" key="9">
    <source>
        <dbReference type="PROSITE" id="PS50016"/>
    </source>
</evidence>
<dbReference type="CDD" id="cd16100">
    <property type="entry name" value="ARID"/>
    <property type="match status" value="1"/>
</dbReference>
<evidence type="ECO:0000259" key="10">
    <source>
        <dbReference type="PROSITE" id="PS51011"/>
    </source>
</evidence>
<accession>A0A150GC26</accession>
<dbReference type="Gene3D" id="2.30.30.1150">
    <property type="match status" value="1"/>
</dbReference>
<feature type="region of interest" description="Disordered" evidence="8">
    <location>
        <begin position="195"/>
        <end position="237"/>
    </location>
</feature>
<feature type="region of interest" description="Disordered" evidence="8">
    <location>
        <begin position="2787"/>
        <end position="2836"/>
    </location>
</feature>
<feature type="compositionally biased region" description="Polar residues" evidence="8">
    <location>
        <begin position="301"/>
        <end position="314"/>
    </location>
</feature>
<name>A0A150GC26_GONPE</name>
<dbReference type="Pfam" id="PF02373">
    <property type="entry name" value="JmjC"/>
    <property type="match status" value="1"/>
</dbReference>
<feature type="region of interest" description="Disordered" evidence="8">
    <location>
        <begin position="258"/>
        <end position="635"/>
    </location>
</feature>
<organism evidence="13 14">
    <name type="scientific">Gonium pectorale</name>
    <name type="common">Green alga</name>
    <dbReference type="NCBI Taxonomy" id="33097"/>
    <lineage>
        <taxon>Eukaryota</taxon>
        <taxon>Viridiplantae</taxon>
        <taxon>Chlorophyta</taxon>
        <taxon>core chlorophytes</taxon>
        <taxon>Chlorophyceae</taxon>
        <taxon>CS clade</taxon>
        <taxon>Chlamydomonadales</taxon>
        <taxon>Volvocaceae</taxon>
        <taxon>Gonium</taxon>
    </lineage>
</organism>
<dbReference type="InterPro" id="IPR019787">
    <property type="entry name" value="Znf_PHD-finger"/>
</dbReference>
<dbReference type="PROSITE" id="PS50016">
    <property type="entry name" value="ZF_PHD_2"/>
    <property type="match status" value="3"/>
</dbReference>
<evidence type="ECO:0000256" key="2">
    <source>
        <dbReference type="ARBA" id="ARBA00022723"/>
    </source>
</evidence>
<dbReference type="EMBL" id="LSYV01000036">
    <property type="protein sequence ID" value="KXZ47406.1"/>
    <property type="molecule type" value="Genomic_DNA"/>
</dbReference>
<feature type="compositionally biased region" description="Low complexity" evidence="8">
    <location>
        <begin position="316"/>
        <end position="330"/>
    </location>
</feature>
<sequence length="3674" mass="378076">MTDTSGSNPLRVPEAPTFWPTEDDWEQPLRYLASIRSVAEPYGICKIVPPKGWSPPLALSLQSLVFSTRVQKVHELQHRDFYKAQLDFYEDYDRFLQAHGKALCKWKYPQLLGKDVDIYVLYRAVNRRGGYEAVTEQKKWKEVAKVLQISEKGQTSMAYGMRQMYVKHLLPYEDWKHGTGAAEAAMAAVQAEAEAEGAGRLSQPCSEELPDVEPEPDGQPDRVLLPPPAAAEPAGGLDPLISAPLPVKAEPRLAPAVAPVGQGLTGGVPSRQSHGVAPPALQQRPAQLSPPPLESPPPPSAFQSLPEQQLSTPGRQPATQAAAAAAGPQPLLQPPQPQPSHPRLQPPPQVSPQAASQSLWDMLLKPKQQRLGANGAEAAQRPDLGVLPPTWTDGEGGLGKRRRSPSPDLDQTDDQPPAVGRPAFADLPSVPSLGAASPTASPDPPPAAAPAAAPAAGSAAQSIPASAPAEAPATTTAAVPATSPDGAASPASASVGLGRSQRQRQRPRGHEDYEFTSLVRGSGSQKQQQQQQPAAAGAPAAAPAQDSVSPMQVDPRPPKPTGGLKAVAAKAQGRPAGGVPGAERKKPRSALQTAGSQPLQRSEAPQEQPVQPKSKRKQAQLAELERMRDEEADMAEAVEILELMMRNAKAAEEGLPPPPPPQQQPQQQRAPVAKRRKLVGGARANGDGGGMARTHSPSPSLSPTGKPRPKVKPRIPSAGGGGVAKQLLPGHQPGRRAGAPTSAMLQAAKAAAGRKPGRGGSGGSASGGGAGGGKAADVSTSPVSDVPEDINSLVCEVCAGGHAEDQILLCDRCDRGFHLFCLSPPLPTVPEGEWLCPRCRKEETENYAFAEGDDMTFAEFERHANHFKRTYWGSEAKSKKVSWEEIEEEFWRLVDEAEDQVEVLYGADLDSGELGSGFPRPASGPADKQTAAAAAYASHPWNLNNIPRLQGVHPSLLRHLSEPITGITVPWLYVGMLFSAFCWHVEDHLLYSINYNHFGDPKRWYAVPAASREAFEAAFRAALPNQFEAQPDLLLQLVTMVSPRTLQAAGVPLYALTQEEGEFVVTWPGAYHAGFNHGLNCAEAVNFAPPDWLRMAGAAEERYRFYRKQPVINQHELLLKVARAEASPHVAAFVAPEMRRVAQEEHRARLALWAQGVTRSRRVKVDEGMYAGPRRPKSAKAPRKGRKQRRPGAGGSKGSGGAASSGSGAGGAGAGGEEEECCTVCHCWLQLSGVECDCCPGRLACCLHGDQLCGCAPGRRRLLYRYSVRELEQMAAEVSSRLPPDAVKEEQLALTAVKTNGAAASAPGPARALEGGQAGPSASSEAAVAAAAPATAVTCAPADAIATAMEEDGEAAGQQGSDGVDALVKLEPGVDGRPVANGVGGGALGAIVPAAVGVVRSGAVVASSGELSELIALHRAAAEAYAQRIRTLLRSGSARQSEVELAMAGAEQFLWAGAQADVAREAEQQCRRALEWGEEAAACAVGRPRMGALEAVLAAEPPPIALPVLARLREMRRGADAWRSRYAALMSAGGGGAGGGGEGGAGLAAGGGKADERLVPIEALEELAEAASSLQVDVPEVAELQQRIVAGRGLMEMVRIVLGPAAAGLPPATTTVPEAPRAHASAADGATDVAPAADGAVDDAPPAGGDASADAGSAVVVAAADAVAAAVAAPVVTTLADTLSLPPEQRPSLSQLRQLAAQVSSCRVAVPALAGLAALVERAEGVVAAGKALLRTKAPLERLRGYVEEVAALPAYLPEVKSVVDLLDKATEWLRRAAEARTAQPPPSLKNLRQLLHSGERMAVVMPEAEALRAAIRRREWEEGARRMLSGAVAAKTSLNALSEALGEAAAMGAEGGEVYEALKARVAAAQAWDRRVQALLAIDAASLTDADKAPEAGVEVGGPPGAEAGAMSEAAAQAGPQPEAAQEPEQRPVGPPEVVMEGVEAQRDGAAAGGGEASPSSCRPSGADAAAAGGSAGSVAEVAAVPRSMAELEELVAEGSRLGLRLERLPVVQRLLECAREWVEVAEHLIANADRGVRPCMEDLSTTLTEAAALGFAYAALPRPLLVRLRRLLEGAALWRVRAAALLAEPPNEAAAAEAAALVEEYDELVLDFPEGGRLRCWLEALRWNKHVATTFALVFEQPEADEAEAEAARLAAEAEAAAALAMVAAAAEAAHAAGAAEAAAVAAAGPAHEAPAAVGEQLQQQAGDVDRGRERHQDGVPVGEAVAPGSSSGGGDAEEHKQRQVQAGDATHAAAAADALPNGRAEEDLLAAMLCDSPTASVEADGNGRGGGAANADTDTSATAAAAAAAHTVDAAANSGVDEAAAAAAAAVKAVGEARAAATAAAEAKAAAVAARRARRAPLRAARAALDRAAVLRLPVDQAMREALSAAVVETTAFEMRVRARLASAQASDDDYVPLAEAEVAAWVADSDRLLLEPDTLATLEALLTEHRTRLGQLRLFLSPDGPRAPLPVLAAARKDALASPLDVDPALIDAADEAIEAVEEWRDLMRRTFLKQKINLNNKVERCLAAILATVALALVGLSRLAPVQRAGLLAGWVAGQGEDIEEIEVEEPEQAKGQGQQGQEGQEHGQQQPQGAGEGAAAACGGGGAAGMRRAVVVRSYGARMPPASEALLQLQSLPPEALGGVSRGGPHAPPLLCLCQSTAGADDALMQCEGCGDIYHHRCAGLSVAAARNSKRWSCPICAAAGDRNVQNPLPSLDALCNRFRRTRRPSPAELDALIAGGEALRAEVHELEPLRAAREEFRLWEHAARRVISGHANLMDAHAPDIRPRPDAGNGTAAGAAAANGASGATGTGGASGSRTGASRQQQQQQLVLPELPQPPELMASASAVREVIKQACVMEVDASAVAAPAMELLRVQAWRNRTAQILQGPAKVSVDFATKTAREAQAMGVPAEDPVYRTLNELIAGVEAWQQRCHGLMEQLRPWAGKEALTAELSALLAEAKGHLDAAARLPFKVDRDVEKLSEVSAVYCLCRKLYNEEEPMVACDYCDEWFHHRCVGLRRPVGANEDSYKGRTTRGKPDDYKCPRCCAREHQPYPREAYMPPSMAEAMRLLRHQFPKPPTLYPPRLPQPHASGPAPGPLTTHPFGPPLELLQLQQLQQQQGLHLQLQLQDRSRSNSIPAPDGGPPIEVVEAPRRRSKQERERSLPMNGGRTLAAAAKQRDIMLQQQQQAAAASAAAAAAAAAHAKVQAQFTAAMAGGGLMGMDNFDMLRDFHGSAMHGGGNGLQGPMLGGMQGLLPAGLGAGVGGGSGGPLASSSWTAAAATAVGGTGSAGADVTGQGTAAAAASAAATASANANAAAGGAGSGSNAAGGSTADPAVLERWAKLEAMERQAREEKNRMLAASLQRTQALTAGAGLQMAAANVMGGGLGAGGMGMGMTMGSGGFGMGTNQLGLGAGGLGLGVGGLGLGGGAGLGGVGGLGLGGGAGLGGVGGLGGAGGLAGGLGLGGGLVGLGGATGLGGGLGLGLGPGQGLAGGMGLGGAGGLSGAGGLAGVSGLAGGVGLTGMGSMGPGGLGLGGFGASTASASAAASSAPAVGGTDSGGMWGGLSAQQHQQLAAVIMSSRTGIAGAAGQNGGGAGQLGTGLGQQQQQLLGQGQLLGADPYHQLQQIQQIQQLQLQQQQLQQHLQQQQFQQQQQSGHMGGDMMNMS</sequence>
<keyword evidence="14" id="KW-1185">Reference proteome</keyword>
<evidence type="ECO:0008006" key="15">
    <source>
        <dbReference type="Google" id="ProtNLM"/>
    </source>
</evidence>
<feature type="domain" description="PHD-type" evidence="9">
    <location>
        <begin position="2993"/>
        <end position="3056"/>
    </location>
</feature>
<feature type="compositionally biased region" description="Basic and acidic residues" evidence="8">
    <location>
        <begin position="2210"/>
        <end position="2220"/>
    </location>
</feature>
<proteinExistence type="predicted"/>
<feature type="region of interest" description="Disordered" evidence="8">
    <location>
        <begin position="1894"/>
        <end position="1936"/>
    </location>
</feature>
<dbReference type="InterPro" id="IPR013083">
    <property type="entry name" value="Znf_RING/FYVE/PHD"/>
</dbReference>
<feature type="compositionally biased region" description="Gly residues" evidence="8">
    <location>
        <begin position="1192"/>
        <end position="1211"/>
    </location>
</feature>